<dbReference type="PANTHER" id="PTHR21047">
    <property type="entry name" value="DTDP-6-DEOXY-D-GLUCOSE-3,5 EPIMERASE"/>
    <property type="match status" value="1"/>
</dbReference>
<gene>
    <name evidence="10" type="ORF">EG19_06910</name>
</gene>
<evidence type="ECO:0000256" key="5">
    <source>
        <dbReference type="ARBA" id="ARBA00029758"/>
    </source>
</evidence>
<dbReference type="EMBL" id="JMFG01000025">
    <property type="protein sequence ID" value="KDA53210.1"/>
    <property type="molecule type" value="Genomic_DNA"/>
</dbReference>
<dbReference type="OrthoDB" id="9800680at2"/>
<evidence type="ECO:0000256" key="8">
    <source>
        <dbReference type="PIRSR" id="PIRSR600888-1"/>
    </source>
</evidence>
<dbReference type="InterPro" id="IPR011051">
    <property type="entry name" value="RmlC_Cupin_sf"/>
</dbReference>
<evidence type="ECO:0000256" key="1">
    <source>
        <dbReference type="ARBA" id="ARBA00001298"/>
    </source>
</evidence>
<dbReference type="STRING" id="1312852.EG19_06910"/>
<dbReference type="GO" id="GO:0005829">
    <property type="term" value="C:cytosol"/>
    <property type="evidence" value="ECO:0007669"/>
    <property type="project" value="TreeGrafter"/>
</dbReference>
<dbReference type="EC" id="5.1.3.13" evidence="3"/>
<evidence type="ECO:0000256" key="6">
    <source>
        <dbReference type="ARBA" id="ARBA00031424"/>
    </source>
</evidence>
<evidence type="ECO:0000256" key="7">
    <source>
        <dbReference type="ARBA" id="ARBA00033311"/>
    </source>
</evidence>
<dbReference type="GO" id="GO:0000271">
    <property type="term" value="P:polysaccharide biosynthetic process"/>
    <property type="evidence" value="ECO:0007669"/>
    <property type="project" value="TreeGrafter"/>
</dbReference>
<keyword evidence="11" id="KW-1185">Reference proteome</keyword>
<feature type="active site" description="Proton donor" evidence="8">
    <location>
        <position position="130"/>
    </location>
</feature>
<dbReference type="PANTHER" id="PTHR21047:SF2">
    <property type="entry name" value="THYMIDINE DIPHOSPHO-4-KETO-RHAMNOSE 3,5-EPIMERASE"/>
    <property type="match status" value="1"/>
</dbReference>
<evidence type="ECO:0000256" key="2">
    <source>
        <dbReference type="ARBA" id="ARBA00001997"/>
    </source>
</evidence>
<protein>
    <recommendedName>
        <fullName evidence="4">dTDP-4-dehydrorhamnose 3,5-epimerase</fullName>
        <ecNumber evidence="3">5.1.3.13</ecNumber>
    </recommendedName>
    <alternativeName>
        <fullName evidence="6">Thymidine diphospho-4-keto-rhamnose 3,5-epimerase</fullName>
    </alternativeName>
    <alternativeName>
        <fullName evidence="5">dTDP-4-keto-6-deoxyglucose 3,5-epimerase</fullName>
    </alternativeName>
    <alternativeName>
        <fullName evidence="7">dTDP-6-deoxy-D-xylo-4-hexulose 3,5-epimerase</fullName>
    </alternativeName>
</protein>
<comment type="caution">
    <text evidence="10">The sequence shown here is derived from an EMBL/GenBank/DDBJ whole genome shotgun (WGS) entry which is preliminary data.</text>
</comment>
<dbReference type="GO" id="GO:0019305">
    <property type="term" value="P:dTDP-rhamnose biosynthetic process"/>
    <property type="evidence" value="ECO:0007669"/>
    <property type="project" value="TreeGrafter"/>
</dbReference>
<feature type="active site" description="Proton acceptor" evidence="8">
    <location>
        <position position="62"/>
    </location>
</feature>
<dbReference type="GO" id="GO:0008830">
    <property type="term" value="F:dTDP-4-dehydrorhamnose 3,5-epimerase activity"/>
    <property type="evidence" value="ECO:0007669"/>
    <property type="project" value="UniProtKB-EC"/>
</dbReference>
<dbReference type="AlphaFoldDB" id="A0A062XXH7"/>
<evidence type="ECO:0000256" key="4">
    <source>
        <dbReference type="ARBA" id="ARBA00019595"/>
    </source>
</evidence>
<accession>A0A062XXH7</accession>
<evidence type="ECO:0000313" key="10">
    <source>
        <dbReference type="EMBL" id="KDA53210.1"/>
    </source>
</evidence>
<dbReference type="Proteomes" id="UP000027284">
    <property type="component" value="Unassembled WGS sequence"/>
</dbReference>
<dbReference type="InterPro" id="IPR000888">
    <property type="entry name" value="RmlC-like"/>
</dbReference>
<feature type="site" description="Participates in a stacking interaction with the thymidine ring of dTDP-4-oxo-6-deoxyglucose" evidence="9">
    <location>
        <position position="136"/>
    </location>
</feature>
<evidence type="ECO:0000256" key="9">
    <source>
        <dbReference type="PIRSR" id="PIRSR600888-3"/>
    </source>
</evidence>
<name>A0A062XXH7_9BACT</name>
<organism evidence="10 11">
    <name type="scientific">Thermoanaerobaculum aquaticum</name>
    <dbReference type="NCBI Taxonomy" id="1312852"/>
    <lineage>
        <taxon>Bacteria</taxon>
        <taxon>Pseudomonadati</taxon>
        <taxon>Acidobacteriota</taxon>
        <taxon>Thermoanaerobaculia</taxon>
        <taxon>Thermoanaerobaculales</taxon>
        <taxon>Thermoanaerobaculaceae</taxon>
        <taxon>Thermoanaerobaculum</taxon>
    </lineage>
</organism>
<comment type="function">
    <text evidence="2">Catalyzes the epimerization of the C3' and C5'positions of dTDP-6-deoxy-D-xylo-4-hexulose, forming dTDP-6-deoxy-L-lyxo-4-hexulose.</text>
</comment>
<dbReference type="SUPFAM" id="SSF51182">
    <property type="entry name" value="RmlC-like cupins"/>
    <property type="match status" value="1"/>
</dbReference>
<comment type="catalytic activity">
    <reaction evidence="1">
        <text>dTDP-4-dehydro-6-deoxy-alpha-D-glucose = dTDP-4-dehydro-beta-L-rhamnose</text>
        <dbReference type="Rhea" id="RHEA:16969"/>
        <dbReference type="ChEBI" id="CHEBI:57649"/>
        <dbReference type="ChEBI" id="CHEBI:62830"/>
        <dbReference type="EC" id="5.1.3.13"/>
    </reaction>
</comment>
<evidence type="ECO:0000256" key="3">
    <source>
        <dbReference type="ARBA" id="ARBA00012098"/>
    </source>
</evidence>
<dbReference type="Gene3D" id="2.60.120.10">
    <property type="entry name" value="Jelly Rolls"/>
    <property type="match status" value="1"/>
</dbReference>
<proteinExistence type="predicted"/>
<dbReference type="Pfam" id="PF00908">
    <property type="entry name" value="dTDP_sugar_isom"/>
    <property type="match status" value="1"/>
</dbReference>
<dbReference type="InterPro" id="IPR014710">
    <property type="entry name" value="RmlC-like_jellyroll"/>
</dbReference>
<sequence>MEGVRVFPLRRFVDDRGLFLELYRNQATHPGSEELARFFSGVEVAQLNYSLVTVNEHIKGLHYHLKQADVWFCPPPFKLKVVLLDLRRNSPTAGKTQVVVLGEGKDAWVYIPAGVAHGYRPLTNPCGLFYLVTRCFDLNDPDEYRIPWDHPAVKELWEVKNE</sequence>
<evidence type="ECO:0000313" key="11">
    <source>
        <dbReference type="Proteomes" id="UP000027284"/>
    </source>
</evidence>
<reference evidence="10 11" key="1">
    <citation type="submission" date="2014-04" db="EMBL/GenBank/DDBJ databases">
        <title>The Genome Sequence of Thermoanaerobaculum aquaticum MP-01, The First Cultivated Group 23 Acidobacterium.</title>
        <authorList>
            <person name="Stamps B.W."/>
            <person name="Losey N.A."/>
            <person name="Lawson P.A."/>
            <person name="Stevenson B.S."/>
        </authorList>
    </citation>
    <scope>NUCLEOTIDE SEQUENCE [LARGE SCALE GENOMIC DNA]</scope>
    <source>
        <strain evidence="10 11">MP-01</strain>
    </source>
</reference>